<sequence length="21" mass="2363">MLNEGVSCEKLWILNVNTVLS</sequence>
<dbReference type="AlphaFoldDB" id="A0A0E9Q1U8"/>
<proteinExistence type="predicted"/>
<evidence type="ECO:0000313" key="1">
    <source>
        <dbReference type="EMBL" id="JAH10851.1"/>
    </source>
</evidence>
<accession>A0A0E9Q1U8</accession>
<protein>
    <submittedName>
        <fullName evidence="1">Uncharacterized protein</fullName>
    </submittedName>
</protein>
<reference evidence="1" key="2">
    <citation type="journal article" date="2015" name="Fish Shellfish Immunol.">
        <title>Early steps in the European eel (Anguilla anguilla)-Vibrio vulnificus interaction in the gills: Role of the RtxA13 toxin.</title>
        <authorList>
            <person name="Callol A."/>
            <person name="Pajuelo D."/>
            <person name="Ebbesson L."/>
            <person name="Teles M."/>
            <person name="MacKenzie S."/>
            <person name="Amaro C."/>
        </authorList>
    </citation>
    <scope>NUCLEOTIDE SEQUENCE</scope>
</reference>
<organism evidence="1">
    <name type="scientific">Anguilla anguilla</name>
    <name type="common">European freshwater eel</name>
    <name type="synonym">Muraena anguilla</name>
    <dbReference type="NCBI Taxonomy" id="7936"/>
    <lineage>
        <taxon>Eukaryota</taxon>
        <taxon>Metazoa</taxon>
        <taxon>Chordata</taxon>
        <taxon>Craniata</taxon>
        <taxon>Vertebrata</taxon>
        <taxon>Euteleostomi</taxon>
        <taxon>Actinopterygii</taxon>
        <taxon>Neopterygii</taxon>
        <taxon>Teleostei</taxon>
        <taxon>Anguilliformes</taxon>
        <taxon>Anguillidae</taxon>
        <taxon>Anguilla</taxon>
    </lineage>
</organism>
<dbReference type="EMBL" id="GBXM01097726">
    <property type="protein sequence ID" value="JAH10851.1"/>
    <property type="molecule type" value="Transcribed_RNA"/>
</dbReference>
<name>A0A0E9Q1U8_ANGAN</name>
<reference evidence="1" key="1">
    <citation type="submission" date="2014-11" db="EMBL/GenBank/DDBJ databases">
        <authorList>
            <person name="Amaro Gonzalez C."/>
        </authorList>
    </citation>
    <scope>NUCLEOTIDE SEQUENCE</scope>
</reference>